<dbReference type="AlphaFoldDB" id="A0A6A6PXU3"/>
<sequence>MNTTTIVLYVATGLLMVDSITELSLISSMVAWLHSRAGRAFEVHDGAGGQFSLHGKPENLIVYQGHASNGAGGTAFIVVGLGGILSLWLRSRQLKREGSIRGIVRGLYNFWLTMTVLSAIYSLASFVFVLVVTYSHHGQSIDINVAAELNNHPYPDYVAYPLLEWTPQGWFSAVLQLPLVSESARSDIETQLCAMRAWEGNLIPMTILGFVVMVLAFTDRRVQRDVARYDLVRREKEGAAWML</sequence>
<feature type="transmembrane region" description="Helical" evidence="1">
    <location>
        <begin position="202"/>
        <end position="218"/>
    </location>
</feature>
<keyword evidence="1" id="KW-1133">Transmembrane helix</keyword>
<proteinExistence type="predicted"/>
<dbReference type="EMBL" id="MU001634">
    <property type="protein sequence ID" value="KAF2484529.1"/>
    <property type="molecule type" value="Genomic_DNA"/>
</dbReference>
<feature type="transmembrane region" description="Helical" evidence="1">
    <location>
        <begin position="110"/>
        <end position="134"/>
    </location>
</feature>
<evidence type="ECO:0000313" key="3">
    <source>
        <dbReference type="Proteomes" id="UP000799767"/>
    </source>
</evidence>
<reference evidence="2" key="1">
    <citation type="journal article" date="2020" name="Stud. Mycol.">
        <title>101 Dothideomycetes genomes: a test case for predicting lifestyles and emergence of pathogens.</title>
        <authorList>
            <person name="Haridas S."/>
            <person name="Albert R."/>
            <person name="Binder M."/>
            <person name="Bloem J."/>
            <person name="Labutti K."/>
            <person name="Salamov A."/>
            <person name="Andreopoulos B."/>
            <person name="Baker S."/>
            <person name="Barry K."/>
            <person name="Bills G."/>
            <person name="Bluhm B."/>
            <person name="Cannon C."/>
            <person name="Castanera R."/>
            <person name="Culley D."/>
            <person name="Daum C."/>
            <person name="Ezra D."/>
            <person name="Gonzalez J."/>
            <person name="Henrissat B."/>
            <person name="Kuo A."/>
            <person name="Liang C."/>
            <person name="Lipzen A."/>
            <person name="Lutzoni F."/>
            <person name="Magnuson J."/>
            <person name="Mondo S."/>
            <person name="Nolan M."/>
            <person name="Ohm R."/>
            <person name="Pangilinan J."/>
            <person name="Park H.-J."/>
            <person name="Ramirez L."/>
            <person name="Alfaro M."/>
            <person name="Sun H."/>
            <person name="Tritt A."/>
            <person name="Yoshinaga Y."/>
            <person name="Zwiers L.-H."/>
            <person name="Turgeon B."/>
            <person name="Goodwin S."/>
            <person name="Spatafora J."/>
            <person name="Crous P."/>
            <person name="Grigoriev I."/>
        </authorList>
    </citation>
    <scope>NUCLEOTIDE SEQUENCE</scope>
    <source>
        <strain evidence="2">CBS 113389</strain>
    </source>
</reference>
<evidence type="ECO:0000313" key="2">
    <source>
        <dbReference type="EMBL" id="KAF2484529.1"/>
    </source>
</evidence>
<dbReference type="GeneID" id="54478003"/>
<feature type="transmembrane region" description="Helical" evidence="1">
    <location>
        <begin position="70"/>
        <end position="89"/>
    </location>
</feature>
<keyword evidence="3" id="KW-1185">Reference proteome</keyword>
<keyword evidence="1" id="KW-0812">Transmembrane</keyword>
<evidence type="ECO:0000256" key="1">
    <source>
        <dbReference type="SAM" id="Phobius"/>
    </source>
</evidence>
<protein>
    <submittedName>
        <fullName evidence="2">Uncharacterized protein</fullName>
    </submittedName>
</protein>
<name>A0A6A6PXU3_9PEZI</name>
<dbReference type="RefSeq" id="XP_033591098.1">
    <property type="nucleotide sequence ID" value="XM_033737001.1"/>
</dbReference>
<dbReference type="OrthoDB" id="3597048at2759"/>
<dbReference type="Proteomes" id="UP000799767">
    <property type="component" value="Unassembled WGS sequence"/>
</dbReference>
<organism evidence="2 3">
    <name type="scientific">Neohortaea acidophila</name>
    <dbReference type="NCBI Taxonomy" id="245834"/>
    <lineage>
        <taxon>Eukaryota</taxon>
        <taxon>Fungi</taxon>
        <taxon>Dikarya</taxon>
        <taxon>Ascomycota</taxon>
        <taxon>Pezizomycotina</taxon>
        <taxon>Dothideomycetes</taxon>
        <taxon>Dothideomycetidae</taxon>
        <taxon>Mycosphaerellales</taxon>
        <taxon>Teratosphaeriaceae</taxon>
        <taxon>Neohortaea</taxon>
    </lineage>
</organism>
<accession>A0A6A6PXU3</accession>
<keyword evidence="1" id="KW-0472">Membrane</keyword>
<gene>
    <name evidence="2" type="ORF">BDY17DRAFT_323374</name>
</gene>